<evidence type="ECO:0000313" key="5">
    <source>
        <dbReference type="Proteomes" id="UP001652740"/>
    </source>
</evidence>
<evidence type="ECO:0000313" key="6">
    <source>
        <dbReference type="RefSeq" id="XP_031768000.2"/>
    </source>
</evidence>
<evidence type="ECO:0000259" key="3">
    <source>
        <dbReference type="PROSITE" id="PS50207"/>
    </source>
</evidence>
<dbReference type="InterPro" id="IPR011600">
    <property type="entry name" value="Pept_C14_caspase"/>
</dbReference>
<dbReference type="PRINTS" id="PR00376">
    <property type="entry name" value="IL1BCENZYME"/>
</dbReference>
<evidence type="ECO:0000256" key="1">
    <source>
        <dbReference type="ARBA" id="ARBA00010134"/>
    </source>
</evidence>
<sequence>MSNYNVIEGTELNYEEILQVFDRDVETNSYDAGVFNPGQYVNPKETETISGTPIVVEGEDVDENKTNVALLYNKKALLKTASTYQLEEFESNVLLIFNQVNFVSHDKRLGTEKDVEALTKTFEQIGFTVETPFTDKTEEEIKAILSDFTSKDLSDYGCIAVAVLTHGSENGMLMAADVSYPEQMIVDYLKVGRNPTLVTKPRIVIIQACRGEGSIVGVNVLEPYTLVFRDSMKKPEPYTLPMESDILVLHSCYAGNPAHRTNEGSWFIKTLCEEIDRLAATEDLESIITVVKRRVAIDKTDKKYDTITMEHLNNKQMPVSTSTFTRKLYLRKNKNDSTNSEVDCSEIVECTPQETANVPMRCDCSWNRFDSMVNCLRKYVDAKPDDNTAADYLQLAESLLEGSQNVTVKSRLIKIISKHLSYQLNAPYLEYLYENEVS</sequence>
<dbReference type="SUPFAM" id="SSF52129">
    <property type="entry name" value="Caspase-like"/>
    <property type="match status" value="1"/>
</dbReference>
<dbReference type="GO" id="GO:0006508">
    <property type="term" value="P:proteolysis"/>
    <property type="evidence" value="ECO:0007669"/>
    <property type="project" value="InterPro"/>
</dbReference>
<dbReference type="PANTHER" id="PTHR22576">
    <property type="entry name" value="MUCOSA ASSOCIATED LYMPHOID TISSUE LYMPHOMA TRANSLOCATION PROTEIN 1/PARACASPASE"/>
    <property type="match status" value="1"/>
</dbReference>
<dbReference type="InterPro" id="IPR029030">
    <property type="entry name" value="Caspase-like_dom_sf"/>
</dbReference>
<dbReference type="InterPro" id="IPR001309">
    <property type="entry name" value="Pept_C14_p20"/>
</dbReference>
<dbReference type="InterPro" id="IPR002138">
    <property type="entry name" value="Pept_C14_p10"/>
</dbReference>
<proteinExistence type="inferred from homology"/>
<dbReference type="AlphaFoldDB" id="A0A6J3C876"/>
<feature type="domain" description="Caspase family p20" evidence="4">
    <location>
        <begin position="90"/>
        <end position="213"/>
    </location>
</feature>
<dbReference type="GO" id="GO:0004197">
    <property type="term" value="F:cysteine-type endopeptidase activity"/>
    <property type="evidence" value="ECO:0007669"/>
    <property type="project" value="InterPro"/>
</dbReference>
<comment type="similarity">
    <text evidence="1 2">Belongs to the peptidase C14A family.</text>
</comment>
<organism evidence="5 6">
    <name type="scientific">Galleria mellonella</name>
    <name type="common">Greater wax moth</name>
    <dbReference type="NCBI Taxonomy" id="7137"/>
    <lineage>
        <taxon>Eukaryota</taxon>
        <taxon>Metazoa</taxon>
        <taxon>Ecdysozoa</taxon>
        <taxon>Arthropoda</taxon>
        <taxon>Hexapoda</taxon>
        <taxon>Insecta</taxon>
        <taxon>Pterygota</taxon>
        <taxon>Neoptera</taxon>
        <taxon>Endopterygota</taxon>
        <taxon>Lepidoptera</taxon>
        <taxon>Glossata</taxon>
        <taxon>Ditrysia</taxon>
        <taxon>Pyraloidea</taxon>
        <taxon>Pyralidae</taxon>
        <taxon>Galleriinae</taxon>
        <taxon>Galleria</taxon>
    </lineage>
</organism>
<dbReference type="Pfam" id="PF00656">
    <property type="entry name" value="Peptidase_C14"/>
    <property type="match status" value="1"/>
</dbReference>
<dbReference type="InParanoid" id="A0A6J3C876"/>
<dbReference type="InterPro" id="IPR052039">
    <property type="entry name" value="Caspase-related_regulators"/>
</dbReference>
<dbReference type="PROSITE" id="PS50207">
    <property type="entry name" value="CASPASE_P10"/>
    <property type="match status" value="1"/>
</dbReference>
<gene>
    <name evidence="6" type="primary">LOC113511112</name>
</gene>
<dbReference type="PANTHER" id="PTHR22576:SF41">
    <property type="entry name" value="CASPASE 14, APOPTOSIS-RELATED CYSTEINE PEPTIDASE"/>
    <property type="match status" value="1"/>
</dbReference>
<accession>A0A6J3C876</accession>
<dbReference type="Gene3D" id="3.40.50.1460">
    <property type="match status" value="1"/>
</dbReference>
<keyword evidence="5" id="KW-1185">Reference proteome</keyword>
<dbReference type="SMART" id="SM00115">
    <property type="entry name" value="CASc"/>
    <property type="match status" value="1"/>
</dbReference>
<reference evidence="6" key="1">
    <citation type="submission" date="2025-08" db="UniProtKB">
        <authorList>
            <consortium name="RefSeq"/>
        </authorList>
    </citation>
    <scope>IDENTIFICATION</scope>
    <source>
        <tissue evidence="6">Whole larvae</tissue>
    </source>
</reference>
<feature type="domain" description="Caspase family p10" evidence="3">
    <location>
        <begin position="236"/>
        <end position="332"/>
    </location>
</feature>
<dbReference type="RefSeq" id="XP_031768000.2">
    <property type="nucleotide sequence ID" value="XM_031912140.2"/>
</dbReference>
<name>A0A6J3C876_GALME</name>
<dbReference type="Proteomes" id="UP001652740">
    <property type="component" value="Unplaced"/>
</dbReference>
<dbReference type="KEGG" id="gmw:113511112"/>
<dbReference type="GeneID" id="113511112"/>
<dbReference type="PROSITE" id="PS50208">
    <property type="entry name" value="CASPASE_P20"/>
    <property type="match status" value="1"/>
</dbReference>
<evidence type="ECO:0000256" key="2">
    <source>
        <dbReference type="RuleBase" id="RU003971"/>
    </source>
</evidence>
<dbReference type="InterPro" id="IPR015917">
    <property type="entry name" value="Pept_C14A"/>
</dbReference>
<protein>
    <submittedName>
        <fullName evidence="6">Caspase-1-like</fullName>
    </submittedName>
</protein>
<evidence type="ECO:0000259" key="4">
    <source>
        <dbReference type="PROSITE" id="PS50208"/>
    </source>
</evidence>